<organism evidence="1 2">
    <name type="scientific">Halovulum marinum</name>
    <dbReference type="NCBI Taxonomy" id="2662447"/>
    <lineage>
        <taxon>Bacteria</taxon>
        <taxon>Pseudomonadati</taxon>
        <taxon>Pseudomonadota</taxon>
        <taxon>Alphaproteobacteria</taxon>
        <taxon>Rhodobacterales</taxon>
        <taxon>Paracoccaceae</taxon>
        <taxon>Halovulum</taxon>
    </lineage>
</organism>
<comment type="caution">
    <text evidence="1">The sequence shown here is derived from an EMBL/GenBank/DDBJ whole genome shotgun (WGS) entry which is preliminary data.</text>
</comment>
<evidence type="ECO:0000313" key="2">
    <source>
        <dbReference type="Proteomes" id="UP000474957"/>
    </source>
</evidence>
<accession>A0A6L5Z2P7</accession>
<dbReference type="Proteomes" id="UP000474957">
    <property type="component" value="Unassembled WGS sequence"/>
</dbReference>
<evidence type="ECO:0000313" key="1">
    <source>
        <dbReference type="EMBL" id="MSU90549.1"/>
    </source>
</evidence>
<dbReference type="RefSeq" id="WP_154447043.1">
    <property type="nucleotide sequence ID" value="NZ_WIND01000010.1"/>
</dbReference>
<sequence>MGRRSSRDFGQVDWEHYVIAREFPGVFSATEFRAEYQRRFPDRPDGSMLVSDYAVNSPQASRNVPRFLTRVDRGNYRFIGLGGDA</sequence>
<reference evidence="1 2" key="1">
    <citation type="submission" date="2019-10" db="EMBL/GenBank/DDBJ databases">
        <title>Cognatihalovulum marinum gen. nov. sp. nov., a new member of the family Rhodobacteraceae isolated from deep seawater of the Northwest Indian Ocean.</title>
        <authorList>
            <person name="Ruan C."/>
            <person name="Wang J."/>
            <person name="Zheng X."/>
            <person name="Song L."/>
            <person name="Zhu Y."/>
            <person name="Huang Y."/>
            <person name="Lu Z."/>
            <person name="Du W."/>
            <person name="Huang L."/>
            <person name="Dai X."/>
        </authorList>
    </citation>
    <scope>NUCLEOTIDE SEQUENCE [LARGE SCALE GENOMIC DNA]</scope>
    <source>
        <strain evidence="1 2">2CG4</strain>
    </source>
</reference>
<dbReference type="EMBL" id="WIND01000010">
    <property type="protein sequence ID" value="MSU90549.1"/>
    <property type="molecule type" value="Genomic_DNA"/>
</dbReference>
<keyword evidence="2" id="KW-1185">Reference proteome</keyword>
<dbReference type="AlphaFoldDB" id="A0A6L5Z2P7"/>
<gene>
    <name evidence="1" type="ORF">GE300_13135</name>
</gene>
<name>A0A6L5Z2P7_9RHOB</name>
<protein>
    <submittedName>
        <fullName evidence="1">Uncharacterized protein</fullName>
    </submittedName>
</protein>
<proteinExistence type="predicted"/>